<protein>
    <submittedName>
        <fullName evidence="1">Uncharacterized protein ORF109</fullName>
    </submittedName>
</protein>
<reference evidence="1 2" key="1">
    <citation type="journal article" date="2011" name="MBio">
        <title>Evidence of a dominant lineage of Vibrio cholerae-specific lytic bacteriophages shed by cholera patients over a 10-year period in Dhaka, Bangladesh.</title>
        <authorList>
            <person name="Seed K.D."/>
            <person name="Bodi K.L."/>
            <person name="Kropinski A.M."/>
            <person name="Ackermann H.W."/>
            <person name="Calderwood S.B."/>
            <person name="Qadri F."/>
            <person name="Camilli A."/>
        </authorList>
    </citation>
    <scope>NUCLEOTIDE SEQUENCE [LARGE SCALE GENOMIC DNA]</scope>
</reference>
<keyword evidence="2" id="KW-1185">Reference proteome</keyword>
<accession>F1D1D1</accession>
<gene>
    <name evidence="1" type="primary">ORF109</name>
</gene>
<evidence type="ECO:0000313" key="1">
    <source>
        <dbReference type="EMBL" id="ADX87925.1"/>
    </source>
</evidence>
<dbReference type="RefSeq" id="YP_004251050.1">
    <property type="nucleotide sequence ID" value="NC_015157.1"/>
</dbReference>
<dbReference type="EMBL" id="HQ641347">
    <property type="protein sequence ID" value="ADX87925.1"/>
    <property type="molecule type" value="Genomic_DNA"/>
</dbReference>
<proteinExistence type="predicted"/>
<name>F1D1D1_9CAUD</name>
<dbReference type="KEGG" id="vg:10228588"/>
<organism evidence="1 2">
    <name type="scientific">Vibrio phage ICP1</name>
    <dbReference type="NCBI Taxonomy" id="979525"/>
    <lineage>
        <taxon>Viruses</taxon>
        <taxon>Duplodnaviria</taxon>
        <taxon>Heunggongvirae</taxon>
        <taxon>Uroviricota</taxon>
        <taxon>Caudoviricetes</taxon>
        <taxon>Mohonavirus</taxon>
        <taxon>Mohonavirus ICP1</taxon>
    </lineage>
</organism>
<dbReference type="GeneID" id="10228588"/>
<sequence>MKDFEKEYFNLLDQIDKLYEEKSVLEDQLSITRKALLSLVNKRRTGRTIGLEIKVEEFLSLC</sequence>
<dbReference type="Proteomes" id="UP000007502">
    <property type="component" value="Segment"/>
</dbReference>
<evidence type="ECO:0000313" key="2">
    <source>
        <dbReference type="Proteomes" id="UP000007502"/>
    </source>
</evidence>